<evidence type="ECO:0000313" key="5">
    <source>
        <dbReference type="EMBL" id="CAF3703923.1"/>
    </source>
</evidence>
<name>A0A814BF13_9BILA</name>
<evidence type="ECO:0000256" key="1">
    <source>
        <dbReference type="SAM" id="MobiDB-lite"/>
    </source>
</evidence>
<feature type="compositionally biased region" description="Polar residues" evidence="1">
    <location>
        <begin position="283"/>
        <end position="320"/>
    </location>
</feature>
<dbReference type="Proteomes" id="UP000663829">
    <property type="component" value="Unassembled WGS sequence"/>
</dbReference>
<evidence type="ECO:0000313" key="4">
    <source>
        <dbReference type="EMBL" id="CAF3504969.1"/>
    </source>
</evidence>
<feature type="region of interest" description="Disordered" evidence="1">
    <location>
        <begin position="714"/>
        <end position="788"/>
    </location>
</feature>
<dbReference type="EMBL" id="CAJOBA010000110">
    <property type="protein sequence ID" value="CAF3504969.1"/>
    <property type="molecule type" value="Genomic_DNA"/>
</dbReference>
<feature type="compositionally biased region" description="Basic residues" evidence="1">
    <location>
        <begin position="542"/>
        <end position="552"/>
    </location>
</feature>
<dbReference type="Proteomes" id="UP000682733">
    <property type="component" value="Unassembled WGS sequence"/>
</dbReference>
<feature type="compositionally biased region" description="Polar residues" evidence="1">
    <location>
        <begin position="181"/>
        <end position="204"/>
    </location>
</feature>
<feature type="compositionally biased region" description="Polar residues" evidence="1">
    <location>
        <begin position="433"/>
        <end position="453"/>
    </location>
</feature>
<dbReference type="EMBL" id="CAJNOQ010001882">
    <property type="protein sequence ID" value="CAF0925170.1"/>
    <property type="molecule type" value="Genomic_DNA"/>
</dbReference>
<feature type="compositionally biased region" description="Polar residues" evidence="1">
    <location>
        <begin position="327"/>
        <end position="336"/>
    </location>
</feature>
<accession>A0A814BF13</accession>
<gene>
    <name evidence="3" type="ORF">GPM918_LOCUS9876</name>
    <name evidence="2" type="ORF">OVA965_LOCUS725</name>
    <name evidence="5" type="ORF">SRO942_LOCUS9877</name>
    <name evidence="4" type="ORF">TMI583_LOCUS725</name>
</gene>
<dbReference type="AlphaFoldDB" id="A0A814BF13"/>
<evidence type="ECO:0000313" key="6">
    <source>
        <dbReference type="Proteomes" id="UP000663829"/>
    </source>
</evidence>
<protein>
    <submittedName>
        <fullName evidence="3">Uncharacterized protein</fullName>
    </submittedName>
</protein>
<dbReference type="Proteomes" id="UP000681722">
    <property type="component" value="Unassembled WGS sequence"/>
</dbReference>
<feature type="compositionally biased region" description="Polar residues" evidence="1">
    <location>
        <begin position="246"/>
        <end position="267"/>
    </location>
</feature>
<evidence type="ECO:0000313" key="3">
    <source>
        <dbReference type="EMBL" id="CAF0925170.1"/>
    </source>
</evidence>
<dbReference type="EMBL" id="CAJOBC010001882">
    <property type="protein sequence ID" value="CAF3703923.1"/>
    <property type="molecule type" value="Genomic_DNA"/>
</dbReference>
<proteinExistence type="predicted"/>
<dbReference type="Proteomes" id="UP000677228">
    <property type="component" value="Unassembled WGS sequence"/>
</dbReference>
<comment type="caution">
    <text evidence="3">The sequence shown here is derived from an EMBL/GenBank/DDBJ whole genome shotgun (WGS) entry which is preliminary data.</text>
</comment>
<feature type="region of interest" description="Disordered" evidence="1">
    <location>
        <begin position="582"/>
        <end position="615"/>
    </location>
</feature>
<feature type="compositionally biased region" description="Basic and acidic residues" evidence="1">
    <location>
        <begin position="498"/>
        <end position="511"/>
    </location>
</feature>
<keyword evidence="6" id="KW-1185">Reference proteome</keyword>
<evidence type="ECO:0000313" key="2">
    <source>
        <dbReference type="EMBL" id="CAF0729939.1"/>
    </source>
</evidence>
<feature type="compositionally biased region" description="Polar residues" evidence="1">
    <location>
        <begin position="512"/>
        <end position="534"/>
    </location>
</feature>
<feature type="compositionally biased region" description="Low complexity" evidence="1">
    <location>
        <begin position="88"/>
        <end position="105"/>
    </location>
</feature>
<organism evidence="3 6">
    <name type="scientific">Didymodactylos carnosus</name>
    <dbReference type="NCBI Taxonomy" id="1234261"/>
    <lineage>
        <taxon>Eukaryota</taxon>
        <taxon>Metazoa</taxon>
        <taxon>Spiralia</taxon>
        <taxon>Gnathifera</taxon>
        <taxon>Rotifera</taxon>
        <taxon>Eurotatoria</taxon>
        <taxon>Bdelloidea</taxon>
        <taxon>Philodinida</taxon>
        <taxon>Philodinidae</taxon>
        <taxon>Didymodactylos</taxon>
    </lineage>
</organism>
<feature type="compositionally biased region" description="Low complexity" evidence="1">
    <location>
        <begin position="205"/>
        <end position="239"/>
    </location>
</feature>
<feature type="compositionally biased region" description="Polar residues" evidence="1">
    <location>
        <begin position="585"/>
        <end position="613"/>
    </location>
</feature>
<feature type="compositionally biased region" description="Polar residues" evidence="1">
    <location>
        <begin position="772"/>
        <end position="788"/>
    </location>
</feature>
<dbReference type="OrthoDB" id="263617at2759"/>
<feature type="region of interest" description="Disordered" evidence="1">
    <location>
        <begin position="181"/>
        <end position="339"/>
    </location>
</feature>
<feature type="compositionally biased region" description="Acidic residues" evidence="1">
    <location>
        <begin position="744"/>
        <end position="771"/>
    </location>
</feature>
<sequence>MSTPPSGLSATAKEFIPSQPPPVAYYDSVDSPNLGPTATIYVGGLVGTSLLYPTQSACLNMSKTQLSHLPEIELHIQQHQTQHINLDSSQGPTSSSTSSTSPVAQQPSQIIFLPTNIPYQNYSQAISPSAQILYSTNLPPNELPYYPDAYDFIDQQQPQLVSFSLQPQQTPSPLQIYTLHQQAPSQSRYKQRNDQLNQHHSSLQSRRGIGRPSRGGTIGSFYSRGRGGTYRTNNNYYNSAVDSDYQYDNRSMSSSSYNRHGNSQNYANRGRGFYDQSHRYNERNSPSYNGPYSQSPYPLRNKNGSTGSTQSKRIPTSTSHPRGFPSYYQTNNNSNHRSIRGRGFTRGIPNSRSYNDQNDYDYADYNVAGEIDLNLDSDQINNLNNSQAQFMIDNNDVRPFEFRLEDFPSLPPNTNNHAVKNKQHVSHIHVNNTNHISDQPNENGSPPSWNTVVSTSRPRSSSPTSKSSSAAKQRSVSQHSQTARKSRNKTPPAITGKDSNDKKSNSNERNKTLTNEASLIQQRSISLNSNNQDNADFIQQKQSRRRRRKSKTKSPQDEEQLITESLPTASSEIVPFLLDDENAFPTLSNSPPTTMKKSVTNNTQESNDEQTNGPVVPITVSEKQSQWGTHRKLHAKPNTVYDASLTGMFDGLSTTSKQQEQHQKSSSYVQMKTNSLDSNMAVKHGTACEKSKQCKPTKLKHSINKELEENYKQQLVMKEEQPSYDTHNELNSMTDNNQQQHDEIEQDVNVTDEEEGDASSTADDEYQDLENSENQLEATVNADNQIKQ</sequence>
<dbReference type="EMBL" id="CAJNOK010000110">
    <property type="protein sequence ID" value="CAF0729939.1"/>
    <property type="molecule type" value="Genomic_DNA"/>
</dbReference>
<feature type="compositionally biased region" description="Polar residues" evidence="1">
    <location>
        <begin position="723"/>
        <end position="739"/>
    </location>
</feature>
<feature type="region of interest" description="Disordered" evidence="1">
    <location>
        <begin position="433"/>
        <end position="566"/>
    </location>
</feature>
<reference evidence="3" key="1">
    <citation type="submission" date="2021-02" db="EMBL/GenBank/DDBJ databases">
        <authorList>
            <person name="Nowell W R."/>
        </authorList>
    </citation>
    <scope>NUCLEOTIDE SEQUENCE</scope>
</reference>
<feature type="compositionally biased region" description="Low complexity" evidence="1">
    <location>
        <begin position="454"/>
        <end position="472"/>
    </location>
</feature>
<feature type="region of interest" description="Disordered" evidence="1">
    <location>
        <begin position="81"/>
        <end position="105"/>
    </location>
</feature>